<name>A0A1E5V2Z0_9POAL</name>
<dbReference type="Proteomes" id="UP000095767">
    <property type="component" value="Unassembled WGS sequence"/>
</dbReference>
<evidence type="ECO:0000313" key="3">
    <source>
        <dbReference type="Proteomes" id="UP000095767"/>
    </source>
</evidence>
<keyword evidence="3" id="KW-1185">Reference proteome</keyword>
<evidence type="ECO:0000313" key="2">
    <source>
        <dbReference type="EMBL" id="OEL19519.1"/>
    </source>
</evidence>
<protein>
    <submittedName>
        <fullName evidence="2">Uncharacterized protein</fullName>
    </submittedName>
</protein>
<dbReference type="EMBL" id="LWDX02053307">
    <property type="protein sequence ID" value="OEL19519.1"/>
    <property type="molecule type" value="Genomic_DNA"/>
</dbReference>
<comment type="caution">
    <text evidence="2">The sequence shown here is derived from an EMBL/GenBank/DDBJ whole genome shotgun (WGS) entry which is preliminary data.</text>
</comment>
<gene>
    <name evidence="2" type="ORF">BAE44_0019462</name>
</gene>
<organism evidence="2 3">
    <name type="scientific">Dichanthelium oligosanthes</name>
    <dbReference type="NCBI Taxonomy" id="888268"/>
    <lineage>
        <taxon>Eukaryota</taxon>
        <taxon>Viridiplantae</taxon>
        <taxon>Streptophyta</taxon>
        <taxon>Embryophyta</taxon>
        <taxon>Tracheophyta</taxon>
        <taxon>Spermatophyta</taxon>
        <taxon>Magnoliopsida</taxon>
        <taxon>Liliopsida</taxon>
        <taxon>Poales</taxon>
        <taxon>Poaceae</taxon>
        <taxon>PACMAD clade</taxon>
        <taxon>Panicoideae</taxon>
        <taxon>Panicodae</taxon>
        <taxon>Paniceae</taxon>
        <taxon>Dichantheliinae</taxon>
        <taxon>Dichanthelium</taxon>
    </lineage>
</organism>
<sequence>MLAASSKEHPNSIEISSDDTRCLKPESMLSGPDTNLYNL</sequence>
<dbReference type="OrthoDB" id="442460at2759"/>
<dbReference type="AlphaFoldDB" id="A0A1E5V2Z0"/>
<evidence type="ECO:0000256" key="1">
    <source>
        <dbReference type="SAM" id="MobiDB-lite"/>
    </source>
</evidence>
<reference evidence="2 3" key="1">
    <citation type="submission" date="2016-09" db="EMBL/GenBank/DDBJ databases">
        <title>The draft genome of Dichanthelium oligosanthes: A C3 panicoid grass species.</title>
        <authorList>
            <person name="Studer A.J."/>
            <person name="Schnable J.C."/>
            <person name="Brutnell T.P."/>
        </authorList>
    </citation>
    <scope>NUCLEOTIDE SEQUENCE [LARGE SCALE GENOMIC DNA]</scope>
    <source>
        <strain evidence="3">cv. Kellogg 1175</strain>
        <tissue evidence="2">Leaf</tissue>
    </source>
</reference>
<feature type="compositionally biased region" description="Basic and acidic residues" evidence="1">
    <location>
        <begin position="1"/>
        <end position="11"/>
    </location>
</feature>
<proteinExistence type="predicted"/>
<accession>A0A1E5V2Z0</accession>
<feature type="region of interest" description="Disordered" evidence="1">
    <location>
        <begin position="1"/>
        <end position="39"/>
    </location>
</feature>